<dbReference type="Proteomes" id="UP000631114">
    <property type="component" value="Unassembled WGS sequence"/>
</dbReference>
<feature type="compositionally biased region" description="Polar residues" evidence="1">
    <location>
        <begin position="157"/>
        <end position="167"/>
    </location>
</feature>
<keyword evidence="3" id="KW-1185">Reference proteome</keyword>
<gene>
    <name evidence="2" type="ORF">IFM89_030638</name>
</gene>
<dbReference type="EMBL" id="JADFTS010000006">
    <property type="protein sequence ID" value="KAF9602750.1"/>
    <property type="molecule type" value="Genomic_DNA"/>
</dbReference>
<name>A0A835HKZ8_9MAGN</name>
<evidence type="ECO:0000313" key="3">
    <source>
        <dbReference type="Proteomes" id="UP000631114"/>
    </source>
</evidence>
<feature type="compositionally biased region" description="Polar residues" evidence="1">
    <location>
        <begin position="376"/>
        <end position="418"/>
    </location>
</feature>
<dbReference type="PANTHER" id="PTHR33130">
    <property type="entry name" value="PUTATIVE (DUF1639)-RELATED"/>
    <property type="match status" value="1"/>
</dbReference>
<dbReference type="GO" id="GO:0003676">
    <property type="term" value="F:nucleic acid binding"/>
    <property type="evidence" value="ECO:0007669"/>
    <property type="project" value="InterPro"/>
</dbReference>
<protein>
    <submittedName>
        <fullName evidence="2">Uncharacterized protein</fullName>
    </submittedName>
</protein>
<feature type="region of interest" description="Disordered" evidence="1">
    <location>
        <begin position="149"/>
        <end position="168"/>
    </location>
</feature>
<dbReference type="GO" id="GO:0008270">
    <property type="term" value="F:zinc ion binding"/>
    <property type="evidence" value="ECO:0007669"/>
    <property type="project" value="InterPro"/>
</dbReference>
<dbReference type="AlphaFoldDB" id="A0A835HKZ8"/>
<reference evidence="2 3" key="1">
    <citation type="submission" date="2020-10" db="EMBL/GenBank/DDBJ databases">
        <title>The Coptis chinensis genome and diversification of protoberbering-type alkaloids.</title>
        <authorList>
            <person name="Wang B."/>
            <person name="Shu S."/>
            <person name="Song C."/>
            <person name="Liu Y."/>
        </authorList>
    </citation>
    <scope>NUCLEOTIDE SEQUENCE [LARGE SCALE GENOMIC DNA]</scope>
    <source>
        <strain evidence="2">HL-2020</strain>
        <tissue evidence="2">Leaf</tissue>
    </source>
</reference>
<accession>A0A835HKZ8</accession>
<feature type="region of interest" description="Disordered" evidence="1">
    <location>
        <begin position="329"/>
        <end position="418"/>
    </location>
</feature>
<dbReference type="OrthoDB" id="909814at2759"/>
<evidence type="ECO:0000313" key="2">
    <source>
        <dbReference type="EMBL" id="KAF9602750.1"/>
    </source>
</evidence>
<comment type="caution">
    <text evidence="2">The sequence shown here is derived from an EMBL/GenBank/DDBJ whole genome shotgun (WGS) entry which is preliminary data.</text>
</comment>
<feature type="compositionally biased region" description="Low complexity" evidence="1">
    <location>
        <begin position="1"/>
        <end position="15"/>
    </location>
</feature>
<sequence>MVFHSPSSSSSSSSSSEEEEEEETLPPQTTPQPQPPPHPQPTSPPLMSSSTKSQKPLHNFSLPYLKWGNNQRSRNTPPPPHNNNNRSSPSASSEPESDDGSDKKRKVVKSTNLVIRIPKPNNVKTEPTEAETITTAIVTEEPVSKPWNLRPRKGVVKNNNEMSSNGVKSGGEIEEKLKESHVIEKKEQEQKMMAMPKSLRLRGLIENENNVVEKKEKPKLFVTLLREEIEVDYFAWTGLKPPRRPKKRNRTVQKQMDNLSPGFWLPSTITADSYNVPEDPAKKWYGCEWALRFFFVKSGRVYIETSIGGACWKKLVELEVALKKLNRSQIPSAQTPRSRPRVARDECSYSHSKGHWKKDCPHKNNRDKGLLPNPTRGPQQIRNSSGTVPSIPQRSTAAFTSTSSIPETDQSSTSRIEV</sequence>
<feature type="region of interest" description="Disordered" evidence="1">
    <location>
        <begin position="1"/>
        <end position="112"/>
    </location>
</feature>
<proteinExistence type="predicted"/>
<dbReference type="SUPFAM" id="SSF57756">
    <property type="entry name" value="Retrovirus zinc finger-like domains"/>
    <property type="match status" value="1"/>
</dbReference>
<evidence type="ECO:0000256" key="1">
    <source>
        <dbReference type="SAM" id="MobiDB-lite"/>
    </source>
</evidence>
<feature type="compositionally biased region" description="Pro residues" evidence="1">
    <location>
        <begin position="28"/>
        <end position="44"/>
    </location>
</feature>
<feature type="compositionally biased region" description="Basic and acidic residues" evidence="1">
    <location>
        <begin position="357"/>
        <end position="369"/>
    </location>
</feature>
<feature type="compositionally biased region" description="Low complexity" evidence="1">
    <location>
        <begin position="82"/>
        <end position="94"/>
    </location>
</feature>
<dbReference type="InterPro" id="IPR012438">
    <property type="entry name" value="DUF1639"/>
</dbReference>
<feature type="compositionally biased region" description="Polar residues" evidence="1">
    <location>
        <begin position="46"/>
        <end position="56"/>
    </location>
</feature>
<dbReference type="InterPro" id="IPR036875">
    <property type="entry name" value="Znf_CCHC_sf"/>
</dbReference>
<dbReference type="Pfam" id="PF07797">
    <property type="entry name" value="DUF1639"/>
    <property type="match status" value="1"/>
</dbReference>
<organism evidence="2 3">
    <name type="scientific">Coptis chinensis</name>
    <dbReference type="NCBI Taxonomy" id="261450"/>
    <lineage>
        <taxon>Eukaryota</taxon>
        <taxon>Viridiplantae</taxon>
        <taxon>Streptophyta</taxon>
        <taxon>Embryophyta</taxon>
        <taxon>Tracheophyta</taxon>
        <taxon>Spermatophyta</taxon>
        <taxon>Magnoliopsida</taxon>
        <taxon>Ranunculales</taxon>
        <taxon>Ranunculaceae</taxon>
        <taxon>Coptidoideae</taxon>
        <taxon>Coptis</taxon>
    </lineage>
</organism>
<dbReference type="Gene3D" id="4.10.60.10">
    <property type="entry name" value="Zinc finger, CCHC-type"/>
    <property type="match status" value="1"/>
</dbReference>
<dbReference type="PANTHER" id="PTHR33130:SF40">
    <property type="entry name" value="CHROMOGRANIN (DUF1639)"/>
    <property type="match status" value="1"/>
</dbReference>